<dbReference type="EMBL" id="LQXD01000158">
    <property type="protein sequence ID" value="OIJ08838.1"/>
    <property type="molecule type" value="Genomic_DNA"/>
</dbReference>
<reference evidence="4 6" key="1">
    <citation type="submission" date="2016-10" db="EMBL/GenBank/DDBJ databases">
        <title>Draft genome sequences of four alkaliphilic bacteria belonging to the Anaerobacillus genus.</title>
        <authorList>
            <person name="Bassil N.M."/>
            <person name="Lloyd J.R."/>
        </authorList>
    </citation>
    <scope>NUCLEOTIDE SEQUENCE [LARGE SCALE GENOMIC DNA]</scope>
    <source>
        <strain evidence="4 6">NB2006</strain>
    </source>
</reference>
<reference evidence="5 6" key="2">
    <citation type="journal article" date="2017" name="Genome Announc.">
        <title>Draft Genome Sequences of Four Alkaliphilic Bacteria Belonging to the Anaerobacillus Genus.</title>
        <authorList>
            <person name="Bassil N.M."/>
            <person name="Lloyd J.R."/>
        </authorList>
    </citation>
    <scope>NUCLEOTIDE SEQUENCE [LARGE SCALE GENOMIC DNA]</scope>
    <source>
        <strain evidence="5 6">NB2006</strain>
    </source>
</reference>
<dbReference type="SUPFAM" id="SSF53098">
    <property type="entry name" value="Ribonuclease H-like"/>
    <property type="match status" value="1"/>
</dbReference>
<organism evidence="4 6">
    <name type="scientific">Anaerobacillus isosaccharinicus</name>
    <dbReference type="NCBI Taxonomy" id="1532552"/>
    <lineage>
        <taxon>Bacteria</taxon>
        <taxon>Bacillati</taxon>
        <taxon>Bacillota</taxon>
        <taxon>Bacilli</taxon>
        <taxon>Bacillales</taxon>
        <taxon>Bacillaceae</taxon>
        <taxon>Anaerobacillus</taxon>
    </lineage>
</organism>
<reference evidence="5" key="4">
    <citation type="submission" date="2020-10" db="EMBL/GenBank/DDBJ databases">
        <authorList>
            <person name="Bassil N.M."/>
            <person name="Lloyd J.R."/>
        </authorList>
    </citation>
    <scope>NUCLEOTIDE SEQUENCE</scope>
    <source>
        <strain evidence="5">NB2006</strain>
    </source>
</reference>
<dbReference type="InterPro" id="IPR001584">
    <property type="entry name" value="Integrase_cat-core"/>
</dbReference>
<evidence type="ECO:0000259" key="3">
    <source>
        <dbReference type="PROSITE" id="PS50994"/>
    </source>
</evidence>
<keyword evidence="1" id="KW-0175">Coiled coil</keyword>
<feature type="region of interest" description="Disordered" evidence="2">
    <location>
        <begin position="688"/>
        <end position="720"/>
    </location>
</feature>
<dbReference type="AlphaFoldDB" id="A0A1S2L8M0"/>
<name>A0A1S2L8M0_9BACI</name>
<feature type="coiled-coil region" evidence="1">
    <location>
        <begin position="590"/>
        <end position="617"/>
    </location>
</feature>
<protein>
    <submittedName>
        <fullName evidence="4 5">Transposase</fullName>
    </submittedName>
</protein>
<dbReference type="InterPro" id="IPR015378">
    <property type="entry name" value="Transposase-like_Mu_C"/>
</dbReference>
<dbReference type="Gene3D" id="3.30.420.10">
    <property type="entry name" value="Ribonuclease H-like superfamily/Ribonuclease H"/>
    <property type="match status" value="1"/>
</dbReference>
<feature type="compositionally biased region" description="Basic and acidic residues" evidence="2">
    <location>
        <begin position="705"/>
        <end position="720"/>
    </location>
</feature>
<dbReference type="GO" id="GO:0003676">
    <property type="term" value="F:nucleic acid binding"/>
    <property type="evidence" value="ECO:0007669"/>
    <property type="project" value="InterPro"/>
</dbReference>
<dbReference type="OrthoDB" id="501284at2"/>
<reference evidence="5 6" key="3">
    <citation type="journal article" date="2019" name="Int. J. Syst. Evol. Microbiol.">
        <title>Anaerobacillus isosaccharinicus sp. nov., an alkaliphilic bacterium which degrades isosaccharinic acid.</title>
        <authorList>
            <person name="Bassil N.M."/>
            <person name="Lloyd J.R."/>
        </authorList>
    </citation>
    <scope>NUCLEOTIDE SEQUENCE [LARGE SCALE GENOMIC DNA]</scope>
    <source>
        <strain evidence="5 6">NB2006</strain>
    </source>
</reference>
<sequence>MIFINQVYQYINKEEKNRIRIIDIDEPIVYYVELHGDTAMPKRFALANLEAEIQGQVLLSIPDPYAKSYSDKDLTSKQIEKRDADWQVVNDYWEVNKHQLLEKKTRENIFIEIADKTNISKLKIKRIFTRFWQRGLNKNALLPDYMHSGGKGKERDLSNSKVGRPRKFNLADDGQQGINFTDEVKKQFAYVIKKYYRQKNQITLAETYDYLLREFYSDKYQENNEVKFNVWDASRVPTYNQFYYWFKKYEDPQLDIVMRKSSKEYDLKHRPILNNSTNETDGPGTRFQIDATIADIYLISSFDRTLIIGRPIVYAVIDVYSRLITGIYVGLEGPSWIGAMMALDNMMINKVEYCSQFGIPIEDGQWPARHLPEIIIADRGEFEGYSVENLINNLNIKIENTSAYRGDLKGIVERQFRTINGKVKRKTPGAIQKEFRERGDRDYRLDATLNLQEFTKVVIHLVLNHNEKIIDKYPLEKGMITSGLTATPINLWNWGIANKKGHLQTITNRSVFRLNVLPKGNARITRAGLKFKNLFYGSEKAMTEQWYVKNKNTSIEIVYDPRDMNQIYIPHVDGRNFDSCYLLSTSEQYKGDTLEEIQFYQEMLQELKAKQVSEQRENAINADVAIEEIVKLAMKEKKKVEQRHINKSEKLKNIRVNRQAEKTINREIEKFDLNPTVPSEKADVIDFGTKEKLNEKPAQTNNSRLFEKLRKKRDEEFERE</sequence>
<dbReference type="Pfam" id="PF09299">
    <property type="entry name" value="Mu-transpos_C"/>
    <property type="match status" value="1"/>
</dbReference>
<evidence type="ECO:0000256" key="1">
    <source>
        <dbReference type="SAM" id="Coils"/>
    </source>
</evidence>
<accession>A0A1S2L8M0</accession>
<dbReference type="InterPro" id="IPR036397">
    <property type="entry name" value="RNaseH_sf"/>
</dbReference>
<keyword evidence="6" id="KW-1185">Reference proteome</keyword>
<evidence type="ECO:0000256" key="2">
    <source>
        <dbReference type="SAM" id="MobiDB-lite"/>
    </source>
</evidence>
<feature type="domain" description="Integrase catalytic" evidence="3">
    <location>
        <begin position="279"/>
        <end position="482"/>
    </location>
</feature>
<evidence type="ECO:0000313" key="5">
    <source>
        <dbReference type="EMBL" id="QOY37582.1"/>
    </source>
</evidence>
<dbReference type="Proteomes" id="UP000180175">
    <property type="component" value="Chromosome"/>
</dbReference>
<evidence type="ECO:0000313" key="4">
    <source>
        <dbReference type="EMBL" id="OIJ08838.1"/>
    </source>
</evidence>
<evidence type="ECO:0000313" key="6">
    <source>
        <dbReference type="Proteomes" id="UP000180175"/>
    </source>
</evidence>
<dbReference type="GO" id="GO:0015074">
    <property type="term" value="P:DNA integration"/>
    <property type="evidence" value="ECO:0007669"/>
    <property type="project" value="InterPro"/>
</dbReference>
<dbReference type="RefSeq" id="WP_071318439.1">
    <property type="nucleotide sequence ID" value="NZ_CP063356.2"/>
</dbReference>
<dbReference type="InterPro" id="IPR012337">
    <property type="entry name" value="RNaseH-like_sf"/>
</dbReference>
<dbReference type="EMBL" id="CP063356">
    <property type="protein sequence ID" value="QOY37582.1"/>
    <property type="molecule type" value="Genomic_DNA"/>
</dbReference>
<gene>
    <name evidence="5" type="ORF">AWH56_008365</name>
    <name evidence="4" type="ORF">AWH56_18465</name>
</gene>
<proteinExistence type="predicted"/>
<dbReference type="PROSITE" id="PS50994">
    <property type="entry name" value="INTEGRASE"/>
    <property type="match status" value="1"/>
</dbReference>
<dbReference type="KEGG" id="aia:AWH56_008365"/>